<dbReference type="CDD" id="cd00078">
    <property type="entry name" value="HECTc"/>
    <property type="match status" value="1"/>
</dbReference>
<evidence type="ECO:0000313" key="9">
    <source>
        <dbReference type="Proteomes" id="UP001626550"/>
    </source>
</evidence>
<comment type="catalytic activity">
    <reaction evidence="1">
        <text>S-ubiquitinyl-[E2 ubiquitin-conjugating enzyme]-L-cysteine + [acceptor protein]-L-lysine = [E2 ubiquitin-conjugating enzyme]-L-cysteine + N(6)-ubiquitinyl-[acceptor protein]-L-lysine.</text>
        <dbReference type="EC" id="2.3.2.26"/>
    </reaction>
</comment>
<dbReference type="AlphaFoldDB" id="A0ABD2PZQ1"/>
<dbReference type="GO" id="GO:0061630">
    <property type="term" value="F:ubiquitin protein ligase activity"/>
    <property type="evidence" value="ECO:0007669"/>
    <property type="project" value="UniProtKB-EC"/>
</dbReference>
<evidence type="ECO:0000256" key="5">
    <source>
        <dbReference type="PROSITE-ProRule" id="PRU00104"/>
    </source>
</evidence>
<dbReference type="InterPro" id="IPR035983">
    <property type="entry name" value="Hect_E3_ubiquitin_ligase"/>
</dbReference>
<feature type="compositionally biased region" description="Basic residues" evidence="6">
    <location>
        <begin position="657"/>
        <end position="666"/>
    </location>
</feature>
<dbReference type="InterPro" id="IPR009723">
    <property type="entry name" value="Pop1_N"/>
</dbReference>
<feature type="region of interest" description="Disordered" evidence="6">
    <location>
        <begin position="625"/>
        <end position="671"/>
    </location>
</feature>
<organism evidence="8 9">
    <name type="scientific">Cichlidogyrus casuarinus</name>
    <dbReference type="NCBI Taxonomy" id="1844966"/>
    <lineage>
        <taxon>Eukaryota</taxon>
        <taxon>Metazoa</taxon>
        <taxon>Spiralia</taxon>
        <taxon>Lophotrochozoa</taxon>
        <taxon>Platyhelminthes</taxon>
        <taxon>Monogenea</taxon>
        <taxon>Monopisthocotylea</taxon>
        <taxon>Dactylogyridea</taxon>
        <taxon>Ancyrocephalidae</taxon>
        <taxon>Cichlidogyrus</taxon>
    </lineage>
</organism>
<dbReference type="InterPro" id="IPR044611">
    <property type="entry name" value="E3A/B/C-like"/>
</dbReference>
<dbReference type="SMART" id="SM00119">
    <property type="entry name" value="HECTc"/>
    <property type="match status" value="1"/>
</dbReference>
<proteinExistence type="predicted"/>
<comment type="caution">
    <text evidence="5">Lacks conserved residue(s) required for the propagation of feature annotation.</text>
</comment>
<evidence type="ECO:0000256" key="6">
    <source>
        <dbReference type="SAM" id="MobiDB-lite"/>
    </source>
</evidence>
<keyword evidence="9" id="KW-1185">Reference proteome</keyword>
<gene>
    <name evidence="8" type="primary">UBE3A</name>
    <name evidence="8" type="ORF">Ciccas_008824</name>
</gene>
<dbReference type="EMBL" id="JBJKFK010001639">
    <property type="protein sequence ID" value="KAL3312588.1"/>
    <property type="molecule type" value="Genomic_DNA"/>
</dbReference>
<dbReference type="Gene3D" id="3.30.2410.10">
    <property type="entry name" value="Hect, E3 ligase catalytic domain"/>
    <property type="match status" value="1"/>
</dbReference>
<keyword evidence="8" id="KW-0436">Ligase</keyword>
<dbReference type="InterPro" id="IPR000569">
    <property type="entry name" value="HECT_dom"/>
</dbReference>
<reference evidence="8 9" key="1">
    <citation type="submission" date="2024-11" db="EMBL/GenBank/DDBJ databases">
        <title>Adaptive evolution of stress response genes in parasites aligns with host niche diversity.</title>
        <authorList>
            <person name="Hahn C."/>
            <person name="Resl P."/>
        </authorList>
    </citation>
    <scope>NUCLEOTIDE SEQUENCE [LARGE SCALE GENOMIC DNA]</scope>
    <source>
        <strain evidence="8">EGGRZ-B1_66</strain>
        <tissue evidence="8">Body</tissue>
    </source>
</reference>
<dbReference type="EC" id="2.3.2.26" evidence="2"/>
<evidence type="ECO:0000256" key="3">
    <source>
        <dbReference type="ARBA" id="ARBA00022679"/>
    </source>
</evidence>
<sequence>MQIPFQLGTGVGSVMSSSEGRSEETCHLWALQRMLMQQITLRCLSLEDLDNGDRPLPNNDKELQEVLSVLRIVFYASILASDRLDSPQQIQSERKLNAEFEQLVARRLEENGTLHLSLQVKNRIPSCDPLGKFLGVSLIDCRNPVIPFSEFVNEILNTIIRPHEDIIKFIARLQTGVIAGEEHNAWDGKFPEWIKVGKFESISFMEYAFTLQTSTKTMHLYYDNRYRMFEARRHALARSIFNEISESMYLKIFVKRETIVEDALTHLDLVYLQNPADLRKQLFVEFEGEQGIDEGGLTKEFFQLIIAKLFNADYAMFILNQETQNYWFNISPLDDMDREYCLIGTILGLAIYNHVILDVRFPAVLYRKLLGKLGNFHDLEADLPSLHRGLKAMLEFEGSETQFDECFCVNFEISYQDVFGAMQTQELKPGGHLIPVTLETRDEYVHLYADFLLNKSVEKQFNAFRRGFHMVVAHSPLPYLFRPDELETLIRGSDNYDFAELQRVTTYGPGYSTDHHTIQNFWSIVHDMSHEEKRNLLKFTTGTDGIPVGGMAKMKFSEASRKEVKMQLLAFNKCDLDIQRLTAARIGELTSFEEVVGPAICTSQAVTPMQRLPVRLRRRAASQYPNRLPRRFHEGHPEKKSGEDCRKKQRKLAKEKLCRRKRRRQSRLQSIRSRSAATNDWLPTHLWHAKRFKIISKWGFRLPLHSNEKLFKATQSATLRNCSLMDMSYLRCWQISGAVQAFFHKHTNLEFAHVRPNKELSCLLYDQPAAHMDDNKGNISRRVLCPLTVTIHSTQVSRLWAPPLSPIHV</sequence>
<name>A0ABD2PZQ1_9PLAT</name>
<dbReference type="PROSITE" id="PS50237">
    <property type="entry name" value="HECT"/>
    <property type="match status" value="1"/>
</dbReference>
<dbReference type="Pfam" id="PF06978">
    <property type="entry name" value="POP1_N"/>
    <property type="match status" value="1"/>
</dbReference>
<feature type="compositionally biased region" description="Basic and acidic residues" evidence="6">
    <location>
        <begin position="631"/>
        <end position="656"/>
    </location>
</feature>
<dbReference type="PANTHER" id="PTHR45700">
    <property type="entry name" value="UBIQUITIN-PROTEIN LIGASE E3C"/>
    <property type="match status" value="1"/>
</dbReference>
<dbReference type="Gene3D" id="3.90.1750.10">
    <property type="entry name" value="Hect, E3 ligase catalytic domains"/>
    <property type="match status" value="1"/>
</dbReference>
<dbReference type="SUPFAM" id="SSF56204">
    <property type="entry name" value="Hect, E3 ligase catalytic domain"/>
    <property type="match status" value="1"/>
</dbReference>
<evidence type="ECO:0000259" key="7">
    <source>
        <dbReference type="PROSITE" id="PS50237"/>
    </source>
</evidence>
<evidence type="ECO:0000256" key="4">
    <source>
        <dbReference type="ARBA" id="ARBA00022786"/>
    </source>
</evidence>
<feature type="domain" description="HECT" evidence="7">
    <location>
        <begin position="274"/>
        <end position="555"/>
    </location>
</feature>
<keyword evidence="3" id="KW-0808">Transferase</keyword>
<evidence type="ECO:0000256" key="2">
    <source>
        <dbReference type="ARBA" id="ARBA00012485"/>
    </source>
</evidence>
<dbReference type="Pfam" id="PF00632">
    <property type="entry name" value="HECT"/>
    <property type="match status" value="1"/>
</dbReference>
<protein>
    <recommendedName>
        <fullName evidence="2">HECT-type E3 ubiquitin transferase</fullName>
        <ecNumber evidence="2">2.3.2.26</ecNumber>
    </recommendedName>
</protein>
<dbReference type="PANTHER" id="PTHR45700:SF8">
    <property type="entry name" value="HECT-TYPE E3 UBIQUITIN TRANSFERASE"/>
    <property type="match status" value="1"/>
</dbReference>
<dbReference type="GO" id="GO:0016874">
    <property type="term" value="F:ligase activity"/>
    <property type="evidence" value="ECO:0007669"/>
    <property type="project" value="UniProtKB-KW"/>
</dbReference>
<keyword evidence="4 5" id="KW-0833">Ubl conjugation pathway</keyword>
<dbReference type="Gene3D" id="3.30.2160.10">
    <property type="entry name" value="Hect, E3 ligase catalytic domain"/>
    <property type="match status" value="1"/>
</dbReference>
<dbReference type="Proteomes" id="UP001626550">
    <property type="component" value="Unassembled WGS sequence"/>
</dbReference>
<accession>A0ABD2PZQ1</accession>
<comment type="caution">
    <text evidence="8">The sequence shown here is derived from an EMBL/GenBank/DDBJ whole genome shotgun (WGS) entry which is preliminary data.</text>
</comment>
<evidence type="ECO:0000256" key="1">
    <source>
        <dbReference type="ARBA" id="ARBA00000885"/>
    </source>
</evidence>
<evidence type="ECO:0000313" key="8">
    <source>
        <dbReference type="EMBL" id="KAL3312588.1"/>
    </source>
</evidence>